<dbReference type="Proteomes" id="UP000800094">
    <property type="component" value="Unassembled WGS sequence"/>
</dbReference>
<protein>
    <submittedName>
        <fullName evidence="1">Uncharacterized protein</fullName>
    </submittedName>
</protein>
<sequence length="459" mass="49363">MSETLNLIIYIDPPVLNEGVANLTFARVVNNASKANVIFQSKSADELNAANTLSWQESYQIGAVIGDLNDGALIKSSTTRQDIVPGTVCDWTPVNGKAVRDMPAATAAPDDFPVGAFGTVNLPSKWRNTIWCATGSGGDYSCIYVDTDANATSGLNYRSYVVKNTFQLTWTTDAVSSSVKFEAWSKPFFFTLADGQTTQYLSWGRAQGGSGEARWWSYRSDPSCHDPSKAIVTLAADALSPTASSFGPAVGMRLGYDCNKALSPAGLAEYASKLATFMKASRPSYLDLQFSPEYGSVNALAKLDLTSPCYDLISGSSTEEKTLVALRSLLGGLSVAYIPLSAQIELMPTVAPKIGSPPTYTHFTAELTWTGSDDVNWENIRKNVKTELHIVDWTYVVSGITTKPGVPNTGYVAFTRSSGKTPDDAIADWNKCYGELSEKAHLTNGGITKWNNGDMVNGA</sequence>
<gene>
    <name evidence="1" type="ORF">BU26DRAFT_36379</name>
</gene>
<proteinExistence type="predicted"/>
<dbReference type="AlphaFoldDB" id="A0A6A6J3H6"/>
<reference evidence="1" key="1">
    <citation type="journal article" date="2020" name="Stud. Mycol.">
        <title>101 Dothideomycetes genomes: a test case for predicting lifestyles and emergence of pathogens.</title>
        <authorList>
            <person name="Haridas S."/>
            <person name="Albert R."/>
            <person name="Binder M."/>
            <person name="Bloem J."/>
            <person name="Labutti K."/>
            <person name="Salamov A."/>
            <person name="Andreopoulos B."/>
            <person name="Baker S."/>
            <person name="Barry K."/>
            <person name="Bills G."/>
            <person name="Bluhm B."/>
            <person name="Cannon C."/>
            <person name="Castanera R."/>
            <person name="Culley D."/>
            <person name="Daum C."/>
            <person name="Ezra D."/>
            <person name="Gonzalez J."/>
            <person name="Henrissat B."/>
            <person name="Kuo A."/>
            <person name="Liang C."/>
            <person name="Lipzen A."/>
            <person name="Lutzoni F."/>
            <person name="Magnuson J."/>
            <person name="Mondo S."/>
            <person name="Nolan M."/>
            <person name="Ohm R."/>
            <person name="Pangilinan J."/>
            <person name="Park H.-J."/>
            <person name="Ramirez L."/>
            <person name="Alfaro M."/>
            <person name="Sun H."/>
            <person name="Tritt A."/>
            <person name="Yoshinaga Y."/>
            <person name="Zwiers L.-H."/>
            <person name="Turgeon B."/>
            <person name="Goodwin S."/>
            <person name="Spatafora J."/>
            <person name="Crous P."/>
            <person name="Grigoriev I."/>
        </authorList>
    </citation>
    <scope>NUCLEOTIDE SEQUENCE</scope>
    <source>
        <strain evidence="1">CBS 122368</strain>
    </source>
</reference>
<dbReference type="EMBL" id="ML987189">
    <property type="protein sequence ID" value="KAF2257118.1"/>
    <property type="molecule type" value="Genomic_DNA"/>
</dbReference>
<dbReference type="GeneID" id="54575846"/>
<dbReference type="RefSeq" id="XP_033692122.1">
    <property type="nucleotide sequence ID" value="XM_033822516.1"/>
</dbReference>
<name>A0A6A6J3H6_9PLEO</name>
<accession>A0A6A6J3H6</accession>
<evidence type="ECO:0000313" key="2">
    <source>
        <dbReference type="Proteomes" id="UP000800094"/>
    </source>
</evidence>
<organism evidence="1 2">
    <name type="scientific">Trematosphaeria pertusa</name>
    <dbReference type="NCBI Taxonomy" id="390896"/>
    <lineage>
        <taxon>Eukaryota</taxon>
        <taxon>Fungi</taxon>
        <taxon>Dikarya</taxon>
        <taxon>Ascomycota</taxon>
        <taxon>Pezizomycotina</taxon>
        <taxon>Dothideomycetes</taxon>
        <taxon>Pleosporomycetidae</taxon>
        <taxon>Pleosporales</taxon>
        <taxon>Massarineae</taxon>
        <taxon>Trematosphaeriaceae</taxon>
        <taxon>Trematosphaeria</taxon>
    </lineage>
</organism>
<dbReference type="OrthoDB" id="3536265at2759"/>
<keyword evidence="2" id="KW-1185">Reference proteome</keyword>
<evidence type="ECO:0000313" key="1">
    <source>
        <dbReference type="EMBL" id="KAF2257118.1"/>
    </source>
</evidence>